<keyword evidence="2" id="KW-0812">Transmembrane</keyword>
<reference evidence="4 5" key="1">
    <citation type="submission" date="2018-08" db="EMBL/GenBank/DDBJ databases">
        <title>Genomic Encyclopedia of Archaeal and Bacterial Type Strains, Phase II (KMG-II): from individual species to whole genera.</title>
        <authorList>
            <person name="Goeker M."/>
        </authorList>
    </citation>
    <scope>NUCLEOTIDE SEQUENCE [LARGE SCALE GENOMIC DNA]</scope>
    <source>
        <strain evidence="4 5">DSM 45791</strain>
    </source>
</reference>
<dbReference type="Proteomes" id="UP000256269">
    <property type="component" value="Unassembled WGS sequence"/>
</dbReference>
<feature type="region of interest" description="Disordered" evidence="1">
    <location>
        <begin position="1"/>
        <end position="20"/>
    </location>
</feature>
<evidence type="ECO:0000256" key="2">
    <source>
        <dbReference type="SAM" id="Phobius"/>
    </source>
</evidence>
<evidence type="ECO:0000256" key="1">
    <source>
        <dbReference type="SAM" id="MobiDB-lite"/>
    </source>
</evidence>
<name>A0A3E0GW07_9PSEU</name>
<keyword evidence="2" id="KW-0472">Membrane</keyword>
<organism evidence="4 5">
    <name type="scientific">Kutzneria buriramensis</name>
    <dbReference type="NCBI Taxonomy" id="1045776"/>
    <lineage>
        <taxon>Bacteria</taxon>
        <taxon>Bacillati</taxon>
        <taxon>Actinomycetota</taxon>
        <taxon>Actinomycetes</taxon>
        <taxon>Pseudonocardiales</taxon>
        <taxon>Pseudonocardiaceae</taxon>
        <taxon>Kutzneria</taxon>
    </lineage>
</organism>
<proteinExistence type="predicted"/>
<keyword evidence="5" id="KW-1185">Reference proteome</keyword>
<evidence type="ECO:0000313" key="5">
    <source>
        <dbReference type="Proteomes" id="UP000256269"/>
    </source>
</evidence>
<dbReference type="AlphaFoldDB" id="A0A3E0GW07"/>
<evidence type="ECO:0000313" key="4">
    <source>
        <dbReference type="EMBL" id="REH31048.1"/>
    </source>
</evidence>
<dbReference type="EMBL" id="QUNO01000022">
    <property type="protein sequence ID" value="REH31048.1"/>
    <property type="molecule type" value="Genomic_DNA"/>
</dbReference>
<feature type="domain" description="TadE-like" evidence="3">
    <location>
        <begin position="26"/>
        <end position="67"/>
    </location>
</feature>
<comment type="caution">
    <text evidence="4">The sequence shown here is derived from an EMBL/GenBank/DDBJ whole genome shotgun (WGS) entry which is preliminary data.</text>
</comment>
<feature type="transmembrane region" description="Helical" evidence="2">
    <location>
        <begin position="26"/>
        <end position="47"/>
    </location>
</feature>
<dbReference type="OrthoDB" id="3579667at2"/>
<dbReference type="InterPro" id="IPR012495">
    <property type="entry name" value="TadE-like_dom"/>
</dbReference>
<accession>A0A3E0GW07</accession>
<dbReference type="RefSeq" id="WP_116180869.1">
    <property type="nucleotide sequence ID" value="NZ_CP144376.1"/>
</dbReference>
<protein>
    <submittedName>
        <fullName evidence="4">TadE-like protein</fullName>
    </submittedName>
</protein>
<gene>
    <name evidence="4" type="ORF">BCF44_12271</name>
</gene>
<keyword evidence="2" id="KW-1133">Transmembrane helix</keyword>
<dbReference type="Pfam" id="PF07811">
    <property type="entry name" value="TadE"/>
    <property type="match status" value="1"/>
</dbReference>
<evidence type="ECO:0000259" key="3">
    <source>
        <dbReference type="Pfam" id="PF07811"/>
    </source>
</evidence>
<sequence>MSNPHHALRHRWHTLTSESERGGGRAALETAILAPVLILVFIILVIAGGRISSAGSAVEEAARAAAREASLQRDGATAQSRATRIAEQSLAGQGLVCDSLQVVVDTSQFSRPLGQPAQVTATITCQVRLSDLGLPGAPGSKTMTSTFVSVIDPYRERGQA</sequence>
<feature type="compositionally biased region" description="Basic residues" evidence="1">
    <location>
        <begin position="1"/>
        <end position="13"/>
    </location>
</feature>